<gene>
    <name evidence="1" type="ORF">H5410_008388</name>
</gene>
<protein>
    <submittedName>
        <fullName evidence="1">Uncharacterized protein</fullName>
    </submittedName>
</protein>
<comment type="caution">
    <text evidence="1">The sequence shown here is derived from an EMBL/GenBank/DDBJ whole genome shotgun (WGS) entry which is preliminary data.</text>
</comment>
<organism evidence="1 2">
    <name type="scientific">Solanum commersonii</name>
    <name type="common">Commerson's wild potato</name>
    <name type="synonym">Commerson's nightshade</name>
    <dbReference type="NCBI Taxonomy" id="4109"/>
    <lineage>
        <taxon>Eukaryota</taxon>
        <taxon>Viridiplantae</taxon>
        <taxon>Streptophyta</taxon>
        <taxon>Embryophyta</taxon>
        <taxon>Tracheophyta</taxon>
        <taxon>Spermatophyta</taxon>
        <taxon>Magnoliopsida</taxon>
        <taxon>eudicotyledons</taxon>
        <taxon>Gunneridae</taxon>
        <taxon>Pentapetalae</taxon>
        <taxon>asterids</taxon>
        <taxon>lamiids</taxon>
        <taxon>Solanales</taxon>
        <taxon>Solanaceae</taxon>
        <taxon>Solanoideae</taxon>
        <taxon>Solaneae</taxon>
        <taxon>Solanum</taxon>
    </lineage>
</organism>
<dbReference type="InterPro" id="IPR036890">
    <property type="entry name" value="HATPase_C_sf"/>
</dbReference>
<accession>A0A9J6AGF1</accession>
<dbReference type="AlphaFoldDB" id="A0A9J6AGF1"/>
<proteinExistence type="predicted"/>
<dbReference type="Proteomes" id="UP000824120">
    <property type="component" value="Chromosome 2"/>
</dbReference>
<evidence type="ECO:0000313" key="2">
    <source>
        <dbReference type="Proteomes" id="UP000824120"/>
    </source>
</evidence>
<keyword evidence="2" id="KW-1185">Reference proteome</keyword>
<dbReference type="Gene3D" id="3.30.565.10">
    <property type="entry name" value="Histidine kinase-like ATPase, C-terminal domain"/>
    <property type="match status" value="1"/>
</dbReference>
<sequence length="188" mass="21193">MFFLELKTVLLGMAPQVAMTDFKAFELTRVMAWQSSVSFPLPPNHPFCEITLSRVLHAFPQSFGFKGEALSSISDISLLEIVTKTHGMPNGYCKVLKDGKCLYLGFDNCRHENLKNYLISKAMLSSWVHGDSHKWIGAGNLGKTDELIRKKKSRRCHSAPPFYQGKKKFLATSESSERLDEITIQDCS</sequence>
<reference evidence="1 2" key="1">
    <citation type="submission" date="2020-09" db="EMBL/GenBank/DDBJ databases">
        <title>De no assembly of potato wild relative species, Solanum commersonii.</title>
        <authorList>
            <person name="Cho K."/>
        </authorList>
    </citation>
    <scope>NUCLEOTIDE SEQUENCE [LARGE SCALE GENOMIC DNA]</scope>
    <source>
        <strain evidence="1">LZ3.2</strain>
        <tissue evidence="1">Leaf</tissue>
    </source>
</reference>
<dbReference type="OrthoDB" id="429932at2759"/>
<name>A0A9J6AGF1_SOLCO</name>
<evidence type="ECO:0000313" key="1">
    <source>
        <dbReference type="EMBL" id="KAG5623170.1"/>
    </source>
</evidence>
<dbReference type="EMBL" id="JACXVP010000002">
    <property type="protein sequence ID" value="KAG5623170.1"/>
    <property type="molecule type" value="Genomic_DNA"/>
</dbReference>